<evidence type="ECO:0000313" key="3">
    <source>
        <dbReference type="Proteomes" id="UP000323454"/>
    </source>
</evidence>
<evidence type="ECO:0000256" key="1">
    <source>
        <dbReference type="SAM" id="Phobius"/>
    </source>
</evidence>
<keyword evidence="1" id="KW-0812">Transmembrane</keyword>
<organism evidence="2 3">
    <name type="scientific">Solihabitans fulvus</name>
    <dbReference type="NCBI Taxonomy" id="1892852"/>
    <lineage>
        <taxon>Bacteria</taxon>
        <taxon>Bacillati</taxon>
        <taxon>Actinomycetota</taxon>
        <taxon>Actinomycetes</taxon>
        <taxon>Pseudonocardiales</taxon>
        <taxon>Pseudonocardiaceae</taxon>
        <taxon>Solihabitans</taxon>
    </lineage>
</organism>
<dbReference type="Proteomes" id="UP000323454">
    <property type="component" value="Unassembled WGS sequence"/>
</dbReference>
<keyword evidence="1" id="KW-0472">Membrane</keyword>
<accession>A0A5B2XS32</accession>
<evidence type="ECO:0000313" key="2">
    <source>
        <dbReference type="EMBL" id="KAA2266196.1"/>
    </source>
</evidence>
<dbReference type="Pfam" id="PF14017">
    <property type="entry name" value="DUF4233"/>
    <property type="match status" value="1"/>
</dbReference>
<feature type="transmembrane region" description="Helical" evidence="1">
    <location>
        <begin position="6"/>
        <end position="27"/>
    </location>
</feature>
<sequence>MKSFRGIMAGTLIIEVIVVALAIPVVARLGGGIGTTGGVLVFVLLGCLLVTCGLLRFSWSVQVILGIQVLMIVGGFAMTALAVIGVLFALVWVCLLLMRRDVAKRMAEGRLPSQQ</sequence>
<gene>
    <name evidence="2" type="ORF">F0L68_03320</name>
</gene>
<proteinExistence type="predicted"/>
<keyword evidence="3" id="KW-1185">Reference proteome</keyword>
<name>A0A5B2XS32_9PSEU</name>
<feature type="transmembrane region" description="Helical" evidence="1">
    <location>
        <begin position="65"/>
        <end position="98"/>
    </location>
</feature>
<dbReference type="InterPro" id="IPR025327">
    <property type="entry name" value="DUF4233"/>
</dbReference>
<dbReference type="EMBL" id="VUOB01000003">
    <property type="protein sequence ID" value="KAA2266196.1"/>
    <property type="molecule type" value="Genomic_DNA"/>
</dbReference>
<comment type="caution">
    <text evidence="2">The sequence shown here is derived from an EMBL/GenBank/DDBJ whole genome shotgun (WGS) entry which is preliminary data.</text>
</comment>
<keyword evidence="1" id="KW-1133">Transmembrane helix</keyword>
<feature type="transmembrane region" description="Helical" evidence="1">
    <location>
        <begin position="39"/>
        <end position="59"/>
    </location>
</feature>
<reference evidence="2 3" key="2">
    <citation type="submission" date="2019-09" db="EMBL/GenBank/DDBJ databases">
        <authorList>
            <person name="Jin C."/>
        </authorList>
    </citation>
    <scope>NUCLEOTIDE SEQUENCE [LARGE SCALE GENOMIC DNA]</scope>
    <source>
        <strain evidence="2 3">AN110305</strain>
    </source>
</reference>
<reference evidence="2 3" key="1">
    <citation type="submission" date="2019-09" db="EMBL/GenBank/DDBJ databases">
        <title>Goodfellowia gen. nov., a new genus of the Pseudonocardineae related to Actinoalloteichus, containing Goodfellowia coeruleoviolacea gen. nov., comb. nov. gen. nov., comb. nov.</title>
        <authorList>
            <person name="Labeda D."/>
        </authorList>
    </citation>
    <scope>NUCLEOTIDE SEQUENCE [LARGE SCALE GENOMIC DNA]</scope>
    <source>
        <strain evidence="2 3">AN110305</strain>
    </source>
</reference>
<dbReference type="AlphaFoldDB" id="A0A5B2XS32"/>
<dbReference type="OrthoDB" id="4773077at2"/>
<protein>
    <submittedName>
        <fullName evidence="2">DUF4233 domain-containing protein</fullName>
    </submittedName>
</protein>